<name>A0A6G6XK68_9CAUD</name>
<gene>
    <name evidence="1" type="primary">94</name>
    <name evidence="1" type="ORF">SEA_SKOG_93</name>
</gene>
<dbReference type="GeneID" id="64766575"/>
<accession>A0A6G6XK68</accession>
<dbReference type="RefSeq" id="YP_010059343.1">
    <property type="nucleotide sequence ID" value="NC_054725.1"/>
</dbReference>
<organism evidence="1 2">
    <name type="scientific">Gordonia phage Skog</name>
    <dbReference type="NCBI Taxonomy" id="2704033"/>
    <lineage>
        <taxon>Viruses</taxon>
        <taxon>Duplodnaviria</taxon>
        <taxon>Heunggongvirae</taxon>
        <taxon>Uroviricota</taxon>
        <taxon>Caudoviricetes</taxon>
        <taxon>Skogvirus</taxon>
        <taxon>Skogvirus Skog</taxon>
    </lineage>
</organism>
<dbReference type="EMBL" id="MN908687">
    <property type="protein sequence ID" value="QIG58245.1"/>
    <property type="molecule type" value="Genomic_DNA"/>
</dbReference>
<keyword evidence="2" id="KW-1185">Reference proteome</keyword>
<sequence>MSADRWSVCSNCVAEVAKRSNAAIEKQEQRVADAYGTLPFEEFSRVQAEVRANVASIHAQAERDENSATLREDYEFYLEDGTVEISYKARCTECGFGGEHRDSFDLHVQR</sequence>
<evidence type="ECO:0000313" key="2">
    <source>
        <dbReference type="Proteomes" id="UP000503093"/>
    </source>
</evidence>
<protein>
    <submittedName>
        <fullName evidence="1">Uncharacterized protein</fullName>
    </submittedName>
</protein>
<proteinExistence type="predicted"/>
<evidence type="ECO:0000313" key="1">
    <source>
        <dbReference type="EMBL" id="QIG58245.1"/>
    </source>
</evidence>
<dbReference type="KEGG" id="vg:64766575"/>
<reference evidence="1 2" key="1">
    <citation type="submission" date="2020-01" db="EMBL/GenBank/DDBJ databases">
        <authorList>
            <person name="Alvaro L.E."/>
            <person name="Baker K.N."/>
            <person name="Baxter I.S."/>
            <person name="Brown M.R."/>
            <person name="Driscoll K.D."/>
            <person name="Elrubaie J.M."/>
            <person name="Feith S.L."/>
            <person name="Indihar D.F."/>
            <person name="Knoch V.T."/>
            <person name="Koirtyohann K.M."/>
            <person name="Kratz M.A."/>
            <person name="Lear A.H."/>
            <person name="Lindblom K.E."/>
            <person name="Marcus E.R."/>
            <person name="Murphy M.E."/>
            <person name="Sensor R."/>
            <person name="Sherman S.J."/>
            <person name="Swift V.R."/>
            <person name="White K.E."/>
            <person name="Wills S.J."/>
            <person name="Gatt S.M."/>
            <person name="Lohbauer S.A."/>
            <person name="Power T.R."/>
            <person name="Rosales K.A."/>
            <person name="Sisson B.M."/>
            <person name="Isern S."/>
            <person name="Michael S.F."/>
            <person name="Sunnen C.N."/>
            <person name="Garlena R.A."/>
            <person name="Russell D.A."/>
            <person name="Pope W.H."/>
            <person name="Jacobs-Sera D."/>
            <person name="Hatfull G.F."/>
        </authorList>
    </citation>
    <scope>NUCLEOTIDE SEQUENCE [LARGE SCALE GENOMIC DNA]</scope>
</reference>
<dbReference type="Proteomes" id="UP000503093">
    <property type="component" value="Segment"/>
</dbReference>